<feature type="compositionally biased region" description="Polar residues" evidence="1">
    <location>
        <begin position="138"/>
        <end position="148"/>
    </location>
</feature>
<comment type="caution">
    <text evidence="2">The sequence shown here is derived from an EMBL/GenBank/DDBJ whole genome shotgun (WGS) entry which is preliminary data.</text>
</comment>
<feature type="region of interest" description="Disordered" evidence="1">
    <location>
        <begin position="105"/>
        <end position="148"/>
    </location>
</feature>
<proteinExistence type="predicted"/>
<dbReference type="EMBL" id="JANPWB010000009">
    <property type="protein sequence ID" value="KAJ1158928.1"/>
    <property type="molecule type" value="Genomic_DNA"/>
</dbReference>
<gene>
    <name evidence="2" type="ORF">NDU88_011600</name>
</gene>
<dbReference type="Proteomes" id="UP001066276">
    <property type="component" value="Chromosome 5"/>
</dbReference>
<protein>
    <submittedName>
        <fullName evidence="2">Uncharacterized protein</fullName>
    </submittedName>
</protein>
<organism evidence="2 3">
    <name type="scientific">Pleurodeles waltl</name>
    <name type="common">Iberian ribbed newt</name>
    <dbReference type="NCBI Taxonomy" id="8319"/>
    <lineage>
        <taxon>Eukaryota</taxon>
        <taxon>Metazoa</taxon>
        <taxon>Chordata</taxon>
        <taxon>Craniata</taxon>
        <taxon>Vertebrata</taxon>
        <taxon>Euteleostomi</taxon>
        <taxon>Amphibia</taxon>
        <taxon>Batrachia</taxon>
        <taxon>Caudata</taxon>
        <taxon>Salamandroidea</taxon>
        <taxon>Salamandridae</taxon>
        <taxon>Pleurodelinae</taxon>
        <taxon>Pleurodeles</taxon>
    </lineage>
</organism>
<sequence length="148" mass="15839">MPRAAARATGRVPEGEAPHVLFAATHSKIADWDRQRPPAPGGPAQRTSSGGHRSPPAAHLVHPGRKEGRQYWPHLAEPIPGLAAGSVESRAPQVPLHTPLYAVAPARANRARERRGSLSSKKVRHPGRRKPALRGHLCTSQDGRSVSA</sequence>
<accession>A0AAV7S7C0</accession>
<feature type="compositionally biased region" description="Basic residues" evidence="1">
    <location>
        <begin position="121"/>
        <end position="133"/>
    </location>
</feature>
<keyword evidence="3" id="KW-1185">Reference proteome</keyword>
<evidence type="ECO:0000313" key="2">
    <source>
        <dbReference type="EMBL" id="KAJ1158928.1"/>
    </source>
</evidence>
<name>A0AAV7S7C0_PLEWA</name>
<evidence type="ECO:0000256" key="1">
    <source>
        <dbReference type="SAM" id="MobiDB-lite"/>
    </source>
</evidence>
<evidence type="ECO:0000313" key="3">
    <source>
        <dbReference type="Proteomes" id="UP001066276"/>
    </source>
</evidence>
<feature type="region of interest" description="Disordered" evidence="1">
    <location>
        <begin position="1"/>
        <end position="68"/>
    </location>
</feature>
<reference evidence="2" key="1">
    <citation type="journal article" date="2022" name="bioRxiv">
        <title>Sequencing and chromosome-scale assembly of the giantPleurodeles waltlgenome.</title>
        <authorList>
            <person name="Brown T."/>
            <person name="Elewa A."/>
            <person name="Iarovenko S."/>
            <person name="Subramanian E."/>
            <person name="Araus A.J."/>
            <person name="Petzold A."/>
            <person name="Susuki M."/>
            <person name="Suzuki K.-i.T."/>
            <person name="Hayashi T."/>
            <person name="Toyoda A."/>
            <person name="Oliveira C."/>
            <person name="Osipova E."/>
            <person name="Leigh N.D."/>
            <person name="Simon A."/>
            <person name="Yun M.H."/>
        </authorList>
    </citation>
    <scope>NUCLEOTIDE SEQUENCE</scope>
    <source>
        <strain evidence="2">20211129_DDA</strain>
        <tissue evidence="2">Liver</tissue>
    </source>
</reference>
<dbReference type="AlphaFoldDB" id="A0AAV7S7C0"/>